<dbReference type="InterPro" id="IPR010262">
    <property type="entry name" value="Arylsulfotransferase_bact"/>
</dbReference>
<proteinExistence type="predicted"/>
<keyword evidence="4" id="KW-1185">Reference proteome</keyword>
<dbReference type="InterPro" id="IPR011042">
    <property type="entry name" value="6-blade_b-propeller_TolB-like"/>
</dbReference>
<dbReference type="AlphaFoldDB" id="A0A1I6L806"/>
<reference evidence="3 4" key="1">
    <citation type="submission" date="2016-10" db="EMBL/GenBank/DDBJ databases">
        <authorList>
            <person name="de Groot N.N."/>
        </authorList>
    </citation>
    <scope>NUCLEOTIDE SEQUENCE [LARGE SCALE GENOMIC DNA]</scope>
    <source>
        <strain evidence="3 4">CGMCC 1.10457</strain>
    </source>
</reference>
<evidence type="ECO:0000313" key="3">
    <source>
        <dbReference type="EMBL" id="SFR99633.1"/>
    </source>
</evidence>
<dbReference type="Gene3D" id="2.120.10.30">
    <property type="entry name" value="TolB, C-terminal domain"/>
    <property type="match status" value="1"/>
</dbReference>
<organism evidence="3 4">
    <name type="scientific">Halomicrobium zhouii</name>
    <dbReference type="NCBI Taxonomy" id="767519"/>
    <lineage>
        <taxon>Archaea</taxon>
        <taxon>Methanobacteriati</taxon>
        <taxon>Methanobacteriota</taxon>
        <taxon>Stenosarchaea group</taxon>
        <taxon>Halobacteria</taxon>
        <taxon>Halobacteriales</taxon>
        <taxon>Haloarculaceae</taxon>
        <taxon>Halomicrobium</taxon>
    </lineage>
</organism>
<dbReference type="OrthoDB" id="306371at2157"/>
<dbReference type="RefSeq" id="WP_089816613.1">
    <property type="nucleotide sequence ID" value="NZ_FOZK01000002.1"/>
</dbReference>
<dbReference type="Proteomes" id="UP000199062">
    <property type="component" value="Unassembled WGS sequence"/>
</dbReference>
<keyword evidence="2" id="KW-0472">Membrane</keyword>
<keyword evidence="3" id="KW-0808">Transferase</keyword>
<dbReference type="GO" id="GO:0004062">
    <property type="term" value="F:aryl sulfotransferase activity"/>
    <property type="evidence" value="ECO:0007669"/>
    <property type="project" value="InterPro"/>
</dbReference>
<keyword evidence="2" id="KW-0812">Transmembrane</keyword>
<dbReference type="EMBL" id="FOZK01000002">
    <property type="protein sequence ID" value="SFR99633.1"/>
    <property type="molecule type" value="Genomic_DNA"/>
</dbReference>
<evidence type="ECO:0000256" key="1">
    <source>
        <dbReference type="SAM" id="MobiDB-lite"/>
    </source>
</evidence>
<keyword evidence="2" id="KW-1133">Transmembrane helix</keyword>
<sequence length="464" mass="51725">MVGSDRVRLVFAVVTVVFAATLLVSYAAPQVTGDELRDESSLERAFETGDRDPIVEPRENITVIATDSTAFVTGEGSGPRERAELVALAPDGSIYYHNNSHTRYWDVDPVAGTDATVEYVYADHLDADECDAETVCTRNGVERVNLTTGDVEHVYSRITPGKHSTRWHDVDRIDEHRLLVADIDRDRAYVVNTTTQLVEWEWDAQADFDTDSGGPYPEDWTHLNDVELVEIDGRDVVMISLRNQDQVVFVDMERGLMDEWTLGSEDDYDTMYEQHNPDFIPAERGGPAVVVADSENGRVLEYQREDGGWEQSWSWEDRRLQWPRDADRLPNGNTLVTDSNGNRVIEVAPNGSVVWSVDVGFPYEAERLGTGDESTGGESAASLDLTSREPSADSGTEQASQSVVDLVPKPIVNGIIYLLPSWVGPLQIVAVVGLLVAVPLWARHEWRRADLQVDVQSPLDVRRK</sequence>
<gene>
    <name evidence="3" type="ORF">SAMN05216559_2237</name>
</gene>
<protein>
    <submittedName>
        <fullName evidence="3">Arylsulfotransferase (ASST)</fullName>
    </submittedName>
</protein>
<dbReference type="Pfam" id="PF05935">
    <property type="entry name" value="Arylsulfotrans"/>
    <property type="match status" value="1"/>
</dbReference>
<dbReference type="SUPFAM" id="SSF63829">
    <property type="entry name" value="Calcium-dependent phosphotriesterase"/>
    <property type="match status" value="1"/>
</dbReference>
<evidence type="ECO:0000313" key="4">
    <source>
        <dbReference type="Proteomes" id="UP000199062"/>
    </source>
</evidence>
<evidence type="ECO:0000256" key="2">
    <source>
        <dbReference type="SAM" id="Phobius"/>
    </source>
</evidence>
<feature type="region of interest" description="Disordered" evidence="1">
    <location>
        <begin position="367"/>
        <end position="400"/>
    </location>
</feature>
<accession>A0A1I6L806</accession>
<feature type="transmembrane region" description="Helical" evidence="2">
    <location>
        <begin position="422"/>
        <end position="442"/>
    </location>
</feature>
<name>A0A1I6L806_9EURY</name>